<keyword evidence="1" id="KW-0732">Signal</keyword>
<accession>A0AAW7XHU1</accession>
<evidence type="ECO:0000256" key="1">
    <source>
        <dbReference type="SAM" id="SignalP"/>
    </source>
</evidence>
<dbReference type="RefSeq" id="WP_215151659.1">
    <property type="nucleotide sequence ID" value="NZ_JAHHDZ010000011.1"/>
</dbReference>
<reference evidence="2" key="1">
    <citation type="submission" date="2023-07" db="EMBL/GenBank/DDBJ databases">
        <title>Genome content predicts the carbon catabolic preferences of heterotrophic bacteria.</title>
        <authorList>
            <person name="Gralka M."/>
        </authorList>
    </citation>
    <scope>NUCLEOTIDE SEQUENCE</scope>
    <source>
        <strain evidence="2">I2M16</strain>
    </source>
</reference>
<comment type="caution">
    <text evidence="2">The sequence shown here is derived from an EMBL/GenBank/DDBJ whole genome shotgun (WGS) entry which is preliminary data.</text>
</comment>
<dbReference type="Proteomes" id="UP001169862">
    <property type="component" value="Unassembled WGS sequence"/>
</dbReference>
<sequence>MKYLKDFLKVGVVSASLLTSGLSFALTGQGNIESINRTKAVIITIADVSYRVPRNLKIRFGSGKIYSADLKEGDLVTFEATEPKNGQLPKITSMEVVLY</sequence>
<evidence type="ECO:0000313" key="3">
    <source>
        <dbReference type="Proteomes" id="UP001169862"/>
    </source>
</evidence>
<proteinExistence type="predicted"/>
<name>A0AAW7XHU1_9GAMM</name>
<feature type="chain" id="PRO_5043476902" description="DUF5666 domain-containing protein" evidence="1">
    <location>
        <begin position="26"/>
        <end position="99"/>
    </location>
</feature>
<evidence type="ECO:0008006" key="4">
    <source>
        <dbReference type="Google" id="ProtNLM"/>
    </source>
</evidence>
<protein>
    <recommendedName>
        <fullName evidence="4">DUF5666 domain-containing protein</fullName>
    </recommendedName>
</protein>
<organism evidence="2 3">
    <name type="scientific">Neptunomonas phycophila</name>
    <dbReference type="NCBI Taxonomy" id="1572645"/>
    <lineage>
        <taxon>Bacteria</taxon>
        <taxon>Pseudomonadati</taxon>
        <taxon>Pseudomonadota</taxon>
        <taxon>Gammaproteobacteria</taxon>
        <taxon>Oceanospirillales</taxon>
        <taxon>Oceanospirillaceae</taxon>
        <taxon>Neptunomonas</taxon>
    </lineage>
</organism>
<feature type="signal peptide" evidence="1">
    <location>
        <begin position="1"/>
        <end position="25"/>
    </location>
</feature>
<dbReference type="EMBL" id="JAUOPG010000003">
    <property type="protein sequence ID" value="MDO6452958.1"/>
    <property type="molecule type" value="Genomic_DNA"/>
</dbReference>
<evidence type="ECO:0000313" key="2">
    <source>
        <dbReference type="EMBL" id="MDO6452958.1"/>
    </source>
</evidence>
<dbReference type="AlphaFoldDB" id="A0AAW7XHU1"/>
<gene>
    <name evidence="2" type="ORF">Q4490_05210</name>
</gene>